<dbReference type="SUPFAM" id="SSF102114">
    <property type="entry name" value="Radical SAM enzymes"/>
    <property type="match status" value="1"/>
</dbReference>
<dbReference type="GO" id="GO:0003824">
    <property type="term" value="F:catalytic activity"/>
    <property type="evidence" value="ECO:0007669"/>
    <property type="project" value="InterPro"/>
</dbReference>
<keyword evidence="5" id="KW-0408">Iron</keyword>
<evidence type="ECO:0000256" key="6">
    <source>
        <dbReference type="ARBA" id="ARBA00023014"/>
    </source>
</evidence>
<keyword evidence="6" id="KW-0411">Iron-sulfur</keyword>
<dbReference type="EMBL" id="CP000482">
    <property type="protein sequence ID" value="ABK99100.1"/>
    <property type="molecule type" value="Genomic_DNA"/>
</dbReference>
<dbReference type="SFLD" id="SFLDS00029">
    <property type="entry name" value="Radical_SAM"/>
    <property type="match status" value="1"/>
</dbReference>
<dbReference type="GO" id="GO:0051539">
    <property type="term" value="F:4 iron, 4 sulfur cluster binding"/>
    <property type="evidence" value="ECO:0007669"/>
    <property type="project" value="UniProtKB-KW"/>
</dbReference>
<keyword evidence="3" id="KW-0949">S-adenosyl-L-methionine</keyword>
<dbReference type="InterPro" id="IPR027596">
    <property type="entry name" value="AmmeMemoSam_rS"/>
</dbReference>
<keyword evidence="9" id="KW-1185">Reference proteome</keyword>
<evidence type="ECO:0000256" key="4">
    <source>
        <dbReference type="ARBA" id="ARBA00022723"/>
    </source>
</evidence>
<dbReference type="SUPFAM" id="SSF53807">
    <property type="entry name" value="Helical backbone' metal receptor"/>
    <property type="match status" value="1"/>
</dbReference>
<evidence type="ECO:0000313" key="8">
    <source>
        <dbReference type="EMBL" id="ABK99100.1"/>
    </source>
</evidence>
<evidence type="ECO:0000256" key="2">
    <source>
        <dbReference type="ARBA" id="ARBA00022485"/>
    </source>
</evidence>
<dbReference type="eggNOG" id="COG0614">
    <property type="taxonomic scope" value="Bacteria"/>
</dbReference>
<dbReference type="Pfam" id="PF04055">
    <property type="entry name" value="Radical_SAM"/>
    <property type="match status" value="1"/>
</dbReference>
<dbReference type="Gene3D" id="3.20.20.70">
    <property type="entry name" value="Aldolase class I"/>
    <property type="match status" value="1"/>
</dbReference>
<dbReference type="RefSeq" id="WP_011735393.1">
    <property type="nucleotide sequence ID" value="NC_008609.1"/>
</dbReference>
<dbReference type="SFLD" id="SFLDG01101">
    <property type="entry name" value="Uncharacterised_Radical_SAM_Su"/>
    <property type="match status" value="1"/>
</dbReference>
<dbReference type="InterPro" id="IPR034457">
    <property type="entry name" value="Organic_radical-activating"/>
</dbReference>
<name>A1AP30_PELPD</name>
<dbReference type="eggNOG" id="COG1180">
    <property type="taxonomic scope" value="Bacteria"/>
</dbReference>
<dbReference type="Gene3D" id="3.40.50.1980">
    <property type="entry name" value="Nitrogenase molybdenum iron protein domain"/>
    <property type="match status" value="1"/>
</dbReference>
<feature type="domain" description="Radical SAM core" evidence="7">
    <location>
        <begin position="53"/>
        <end position="271"/>
    </location>
</feature>
<dbReference type="GO" id="GO:0046872">
    <property type="term" value="F:metal ion binding"/>
    <property type="evidence" value="ECO:0007669"/>
    <property type="project" value="UniProtKB-KW"/>
</dbReference>
<reference evidence="8 9" key="1">
    <citation type="submission" date="2006-10" db="EMBL/GenBank/DDBJ databases">
        <title>Complete sequence of chromosome of Pelobacter propionicus DSM 2379.</title>
        <authorList>
            <consortium name="US DOE Joint Genome Institute"/>
            <person name="Copeland A."/>
            <person name="Lucas S."/>
            <person name="Lapidus A."/>
            <person name="Barry K."/>
            <person name="Detter J.C."/>
            <person name="Glavina del Rio T."/>
            <person name="Hammon N."/>
            <person name="Israni S."/>
            <person name="Dalin E."/>
            <person name="Tice H."/>
            <person name="Pitluck S."/>
            <person name="Saunders E."/>
            <person name="Brettin T."/>
            <person name="Bruce D."/>
            <person name="Han C."/>
            <person name="Tapia R."/>
            <person name="Schmutz J."/>
            <person name="Larimer F."/>
            <person name="Land M."/>
            <person name="Hauser L."/>
            <person name="Kyrpides N."/>
            <person name="Kim E."/>
            <person name="Lovley D."/>
            <person name="Richardson P."/>
        </authorList>
    </citation>
    <scope>NUCLEOTIDE SEQUENCE [LARGE SCALE GENOMIC DNA]</scope>
    <source>
        <strain evidence="9">DSM 2379 / NBRC 103807 / OttBd1</strain>
    </source>
</reference>
<evidence type="ECO:0000256" key="1">
    <source>
        <dbReference type="ARBA" id="ARBA00001966"/>
    </source>
</evidence>
<dbReference type="STRING" id="338966.Ppro_1484"/>
<evidence type="ECO:0000256" key="5">
    <source>
        <dbReference type="ARBA" id="ARBA00023004"/>
    </source>
</evidence>
<sequence length="603" mass="66422">MQCAICENRCLIPENGTGICGMYTVNDGIQMEKYPDQYLVVVPSEIESMPMLHYHPGGTFLQLCTVGCNMRCCGCVSWVITESVDAIRGALHSLTPEDVVARALAEGCRGIMFCFNEPAVSFLTFKRLASRAREGGLLVGCASNGCFTEEAFRDLLRHIDFINIGIKGSSDETYALLGARSAVPVFRNLQLSIESGVATEVAAVYVKGREDELRETARRVASLSPDIPFQLMRFIPLAMADGSQEPTVREAETLCREIGGLLSYVYLFNSPGTEHLHTRCPRCGEIIVRRGFNGPMCAHVTHWREGYVCSCGFTPPFSGSPERDGGAQVLGYFGGYKTIMALESVQTVLAFLGEREPAVIASVLQRILESGYIKGLYERGKRVDSWLEIVDHYALIAGREAQAGELRAFIQHHVSLVAEGARAVTHRPRVYFSLGHPLIAVFGDKFECNLVELAGGHCVNGEIRRDETPGMTIAAETLNRLDPEIMLSVGALGYPPQDYHAVCLQAGLDVRAVRQGRIHSLAPYNASGRPDWILGFLHMATIIHPELFSFDMEMLADEFYRKFLGISPGPDGRRRSIAHPRVLKSRVAFRENEPLPGLQLTSA</sequence>
<evidence type="ECO:0000259" key="7">
    <source>
        <dbReference type="PROSITE" id="PS51918"/>
    </source>
</evidence>
<dbReference type="InterPro" id="IPR007197">
    <property type="entry name" value="rSAM"/>
</dbReference>
<keyword evidence="4" id="KW-0479">Metal-binding</keyword>
<keyword evidence="2" id="KW-0004">4Fe-4S</keyword>
<dbReference type="PANTHER" id="PTHR30352:SF5">
    <property type="entry name" value="PYRUVATE FORMATE-LYASE 1-ACTIVATING ENZYME"/>
    <property type="match status" value="1"/>
</dbReference>
<dbReference type="KEGG" id="ppd:Ppro_1484"/>
<gene>
    <name evidence="8" type="ordered locus">Ppro_1484</name>
</gene>
<accession>A1AP30</accession>
<evidence type="ECO:0000256" key="3">
    <source>
        <dbReference type="ARBA" id="ARBA00022691"/>
    </source>
</evidence>
<dbReference type="PANTHER" id="PTHR30352">
    <property type="entry name" value="PYRUVATE FORMATE-LYASE-ACTIVATING ENZYME"/>
    <property type="match status" value="1"/>
</dbReference>
<dbReference type="OrthoDB" id="9778883at2"/>
<dbReference type="InterPro" id="IPR058240">
    <property type="entry name" value="rSAM_sf"/>
</dbReference>
<dbReference type="InterPro" id="IPR013785">
    <property type="entry name" value="Aldolase_TIM"/>
</dbReference>
<protein>
    <submittedName>
        <fullName evidence="8">Radical SAM domain protein</fullName>
    </submittedName>
</protein>
<dbReference type="Proteomes" id="UP000006732">
    <property type="component" value="Chromosome"/>
</dbReference>
<comment type="cofactor">
    <cofactor evidence="1">
        <name>[4Fe-4S] cluster</name>
        <dbReference type="ChEBI" id="CHEBI:49883"/>
    </cofactor>
</comment>
<dbReference type="HOGENOM" id="CLU_462970_0_0_7"/>
<dbReference type="PROSITE" id="PS51918">
    <property type="entry name" value="RADICAL_SAM"/>
    <property type="match status" value="1"/>
</dbReference>
<evidence type="ECO:0000313" key="9">
    <source>
        <dbReference type="Proteomes" id="UP000006732"/>
    </source>
</evidence>
<organism evidence="8 9">
    <name type="scientific">Pelobacter propionicus (strain DSM 2379 / NBRC 103807 / OttBd1)</name>
    <dbReference type="NCBI Taxonomy" id="338966"/>
    <lineage>
        <taxon>Bacteria</taxon>
        <taxon>Pseudomonadati</taxon>
        <taxon>Thermodesulfobacteriota</taxon>
        <taxon>Desulfuromonadia</taxon>
        <taxon>Desulfuromonadales</taxon>
        <taxon>Desulfuromonadaceae</taxon>
        <taxon>Pelobacter</taxon>
    </lineage>
</organism>
<proteinExistence type="predicted"/>
<dbReference type="AlphaFoldDB" id="A1AP30"/>